<evidence type="ECO:0000313" key="2">
    <source>
        <dbReference type="Proteomes" id="UP000789920"/>
    </source>
</evidence>
<keyword evidence="2" id="KW-1185">Reference proteome</keyword>
<protein>
    <submittedName>
        <fullName evidence="1">19587_t:CDS:1</fullName>
    </submittedName>
</protein>
<dbReference type="EMBL" id="CAJVQC010007008">
    <property type="protein sequence ID" value="CAG8573972.1"/>
    <property type="molecule type" value="Genomic_DNA"/>
</dbReference>
<feature type="non-terminal residue" evidence="1">
    <location>
        <position position="171"/>
    </location>
</feature>
<comment type="caution">
    <text evidence="1">The sequence shown here is derived from an EMBL/GenBank/DDBJ whole genome shotgun (WGS) entry which is preliminary data.</text>
</comment>
<proteinExistence type="predicted"/>
<evidence type="ECO:0000313" key="1">
    <source>
        <dbReference type="EMBL" id="CAG8573972.1"/>
    </source>
</evidence>
<gene>
    <name evidence="1" type="ORF">RPERSI_LOCUS4866</name>
</gene>
<accession>A0ACA9M729</accession>
<reference evidence="1" key="1">
    <citation type="submission" date="2021-06" db="EMBL/GenBank/DDBJ databases">
        <authorList>
            <person name="Kallberg Y."/>
            <person name="Tangrot J."/>
            <person name="Rosling A."/>
        </authorList>
    </citation>
    <scope>NUCLEOTIDE SEQUENCE</scope>
    <source>
        <strain evidence="1">MA461A</strain>
    </source>
</reference>
<dbReference type="Proteomes" id="UP000789920">
    <property type="component" value="Unassembled WGS sequence"/>
</dbReference>
<sequence>MKLFSLLYNPLAQYISFIFICLLITSTTSQFNYFNYTESISGKYAYSDFLVLNIQTYDDGTTLVHVARNISASAKTSNFNCSGLNLEPILRIRVIQLNGSVIEINSQSNLNFDPVNFCIINDTLGNLVNPITIYPLREQFILVNYIVAINSSDPTTYEEWGQVIDWSGNSL</sequence>
<organism evidence="1 2">
    <name type="scientific">Racocetra persica</name>
    <dbReference type="NCBI Taxonomy" id="160502"/>
    <lineage>
        <taxon>Eukaryota</taxon>
        <taxon>Fungi</taxon>
        <taxon>Fungi incertae sedis</taxon>
        <taxon>Mucoromycota</taxon>
        <taxon>Glomeromycotina</taxon>
        <taxon>Glomeromycetes</taxon>
        <taxon>Diversisporales</taxon>
        <taxon>Gigasporaceae</taxon>
        <taxon>Racocetra</taxon>
    </lineage>
</organism>
<name>A0ACA9M729_9GLOM</name>